<gene>
    <name evidence="2" type="ORF">EV662_10213</name>
</gene>
<evidence type="ECO:0000313" key="3">
    <source>
        <dbReference type="Proteomes" id="UP000294835"/>
    </source>
</evidence>
<sequence length="141" mass="15398">MFCHILAPVDLAHVDRLTRALEVAADLARHYDIGVTYVAVTTPQPGPLAHSPEEFAGKLRAFAEEQAAKHGHRADAKTVVSHDPAVDLDHAIREARKDLNADLVVMGSHMPNLGDYVWPSHGGKLALHAHASIMLVREHED</sequence>
<organism evidence="2 3">
    <name type="scientific">Rhodovulum marinum</name>
    <dbReference type="NCBI Taxonomy" id="320662"/>
    <lineage>
        <taxon>Bacteria</taxon>
        <taxon>Pseudomonadati</taxon>
        <taxon>Pseudomonadota</taxon>
        <taxon>Alphaproteobacteria</taxon>
        <taxon>Rhodobacterales</taxon>
        <taxon>Paracoccaceae</taxon>
        <taxon>Rhodovulum</taxon>
    </lineage>
</organism>
<dbReference type="SUPFAM" id="SSF52402">
    <property type="entry name" value="Adenine nucleotide alpha hydrolases-like"/>
    <property type="match status" value="1"/>
</dbReference>
<dbReference type="InterPro" id="IPR006016">
    <property type="entry name" value="UspA"/>
</dbReference>
<evidence type="ECO:0000313" key="2">
    <source>
        <dbReference type="EMBL" id="TCP42825.1"/>
    </source>
</evidence>
<comment type="caution">
    <text evidence="2">The sequence shown here is derived from an EMBL/GenBank/DDBJ whole genome shotgun (WGS) entry which is preliminary data.</text>
</comment>
<reference evidence="2 3" key="1">
    <citation type="submission" date="2019-03" db="EMBL/GenBank/DDBJ databases">
        <title>Genomic Encyclopedia of Type Strains, Phase IV (KMG-IV): sequencing the most valuable type-strain genomes for metagenomic binning, comparative biology and taxonomic classification.</title>
        <authorList>
            <person name="Goeker M."/>
        </authorList>
    </citation>
    <scope>NUCLEOTIDE SEQUENCE [LARGE SCALE GENOMIC DNA]</scope>
    <source>
        <strain evidence="2 3">DSM 18063</strain>
    </source>
</reference>
<proteinExistence type="predicted"/>
<dbReference type="Gene3D" id="3.40.50.620">
    <property type="entry name" value="HUPs"/>
    <property type="match status" value="1"/>
</dbReference>
<accession>A0A4R2Q7Z8</accession>
<evidence type="ECO:0000259" key="1">
    <source>
        <dbReference type="Pfam" id="PF00582"/>
    </source>
</evidence>
<dbReference type="OrthoDB" id="9792500at2"/>
<feature type="domain" description="UspA" evidence="1">
    <location>
        <begin position="1"/>
        <end position="137"/>
    </location>
</feature>
<dbReference type="EMBL" id="SLXP01000002">
    <property type="protein sequence ID" value="TCP42825.1"/>
    <property type="molecule type" value="Genomic_DNA"/>
</dbReference>
<dbReference type="InterPro" id="IPR014729">
    <property type="entry name" value="Rossmann-like_a/b/a_fold"/>
</dbReference>
<dbReference type="Proteomes" id="UP000294835">
    <property type="component" value="Unassembled WGS sequence"/>
</dbReference>
<dbReference type="Pfam" id="PF00582">
    <property type="entry name" value="Usp"/>
    <property type="match status" value="1"/>
</dbReference>
<dbReference type="AlphaFoldDB" id="A0A4R2Q7Z8"/>
<dbReference type="CDD" id="cd00293">
    <property type="entry name" value="USP-like"/>
    <property type="match status" value="1"/>
</dbReference>
<dbReference type="RefSeq" id="WP_132460704.1">
    <property type="nucleotide sequence ID" value="NZ_SLXP01000002.1"/>
</dbReference>
<keyword evidence="3" id="KW-1185">Reference proteome</keyword>
<name>A0A4R2Q7Z8_9RHOB</name>
<protein>
    <submittedName>
        <fullName evidence="2">Nucleotide-binding universal stress UspA family protein</fullName>
    </submittedName>
</protein>